<comment type="caution">
    <text evidence="2">The sequence shown here is derived from an EMBL/GenBank/DDBJ whole genome shotgun (WGS) entry which is preliminary data.</text>
</comment>
<evidence type="ECO:0000256" key="1">
    <source>
        <dbReference type="SAM" id="MobiDB-lite"/>
    </source>
</evidence>
<sequence>PHERIFALGPPLRGLRYETTAIPEIRAQAAALAPRVLHAVASAPVPAPARPVLRPPASYRGGRSATSTWAPVI</sequence>
<name>A0ABV5Z0R0_9ACTN</name>
<dbReference type="RefSeq" id="WP_378213563.1">
    <property type="nucleotide sequence ID" value="NZ_JBHLZP010001030.1"/>
</dbReference>
<proteinExistence type="predicted"/>
<dbReference type="EMBL" id="JBHLZP010001030">
    <property type="protein sequence ID" value="MFB9840331.1"/>
    <property type="molecule type" value="Genomic_DNA"/>
</dbReference>
<organism evidence="2 3">
    <name type="scientific">Actinoallomurus acaciae</name>
    <dbReference type="NCBI Taxonomy" id="502577"/>
    <lineage>
        <taxon>Bacteria</taxon>
        <taxon>Bacillati</taxon>
        <taxon>Actinomycetota</taxon>
        <taxon>Actinomycetes</taxon>
        <taxon>Streptosporangiales</taxon>
        <taxon>Thermomonosporaceae</taxon>
        <taxon>Actinoallomurus</taxon>
    </lineage>
</organism>
<feature type="region of interest" description="Disordered" evidence="1">
    <location>
        <begin position="51"/>
        <end position="73"/>
    </location>
</feature>
<keyword evidence="3" id="KW-1185">Reference proteome</keyword>
<feature type="non-terminal residue" evidence="2">
    <location>
        <position position="1"/>
    </location>
</feature>
<gene>
    <name evidence="2" type="ORF">ACFFNX_50110</name>
</gene>
<dbReference type="Proteomes" id="UP001589627">
    <property type="component" value="Unassembled WGS sequence"/>
</dbReference>
<reference evidence="2 3" key="1">
    <citation type="submission" date="2024-09" db="EMBL/GenBank/DDBJ databases">
        <authorList>
            <person name="Sun Q."/>
            <person name="Mori K."/>
        </authorList>
    </citation>
    <scope>NUCLEOTIDE SEQUENCE [LARGE SCALE GENOMIC DNA]</scope>
    <source>
        <strain evidence="2 3">TBRC 0563</strain>
    </source>
</reference>
<protein>
    <submittedName>
        <fullName evidence="2">Uncharacterized protein</fullName>
    </submittedName>
</protein>
<evidence type="ECO:0000313" key="2">
    <source>
        <dbReference type="EMBL" id="MFB9840331.1"/>
    </source>
</evidence>
<accession>A0ABV5Z0R0</accession>
<evidence type="ECO:0000313" key="3">
    <source>
        <dbReference type="Proteomes" id="UP001589627"/>
    </source>
</evidence>
<feature type="compositionally biased region" description="Polar residues" evidence="1">
    <location>
        <begin position="64"/>
        <end position="73"/>
    </location>
</feature>